<evidence type="ECO:0000256" key="12">
    <source>
        <dbReference type="RuleBase" id="RU000508"/>
    </source>
</evidence>
<evidence type="ECO:0000256" key="9">
    <source>
        <dbReference type="ARBA" id="ARBA00022842"/>
    </source>
</evidence>
<dbReference type="PANTHER" id="PTHR11556:SF1">
    <property type="entry name" value="FRUCTOSE-BISPHOSPHATASE"/>
    <property type="match status" value="1"/>
</dbReference>
<evidence type="ECO:0000256" key="6">
    <source>
        <dbReference type="ARBA" id="ARBA00013093"/>
    </source>
</evidence>
<comment type="pathway">
    <text evidence="3">Carbohydrate biosynthesis; Calvin cycle.</text>
</comment>
<comment type="subunit">
    <text evidence="5">Homotetramer.</text>
</comment>
<gene>
    <name evidence="15" type="ORF">CLEI1391_LOCUS19774</name>
</gene>
<dbReference type="InterPro" id="IPR000146">
    <property type="entry name" value="FBPase_class-1"/>
</dbReference>
<evidence type="ECO:0000313" key="15">
    <source>
        <dbReference type="EMBL" id="CAD8695588.1"/>
    </source>
</evidence>
<dbReference type="GO" id="GO:0046872">
    <property type="term" value="F:metal ion binding"/>
    <property type="evidence" value="ECO:0007669"/>
    <property type="project" value="UniProtKB-KW"/>
</dbReference>
<evidence type="ECO:0000256" key="1">
    <source>
        <dbReference type="ARBA" id="ARBA00001273"/>
    </source>
</evidence>
<dbReference type="Gene3D" id="3.30.540.10">
    <property type="entry name" value="Fructose-1,6-Bisphosphatase, subunit A, domain 1"/>
    <property type="match status" value="1"/>
</dbReference>
<evidence type="ECO:0000259" key="13">
    <source>
        <dbReference type="Pfam" id="PF00316"/>
    </source>
</evidence>
<dbReference type="GO" id="GO:0006094">
    <property type="term" value="P:gluconeogenesis"/>
    <property type="evidence" value="ECO:0007669"/>
    <property type="project" value="TreeGrafter"/>
</dbReference>
<dbReference type="GO" id="GO:0005829">
    <property type="term" value="C:cytosol"/>
    <property type="evidence" value="ECO:0007669"/>
    <property type="project" value="TreeGrafter"/>
</dbReference>
<dbReference type="Pfam" id="PF18913">
    <property type="entry name" value="FBPase_C"/>
    <property type="match status" value="1"/>
</dbReference>
<dbReference type="GO" id="GO:0006002">
    <property type="term" value="P:fructose 6-phosphate metabolic process"/>
    <property type="evidence" value="ECO:0007669"/>
    <property type="project" value="TreeGrafter"/>
</dbReference>
<evidence type="ECO:0000256" key="4">
    <source>
        <dbReference type="ARBA" id="ARBA00010941"/>
    </source>
</evidence>
<protein>
    <recommendedName>
        <fullName evidence="6">fructose-bisphosphatase</fullName>
        <ecNumber evidence="6">3.1.3.11</ecNumber>
    </recommendedName>
    <alternativeName>
        <fullName evidence="11">D-fructose-1,6-bisphosphate 1-phosphohydrolase</fullName>
    </alternativeName>
</protein>
<dbReference type="PIRSF" id="PIRSF500210">
    <property type="entry name" value="FBPtase"/>
    <property type="match status" value="1"/>
</dbReference>
<comment type="similarity">
    <text evidence="4 12">Belongs to the FBPase class 1 family.</text>
</comment>
<dbReference type="HAMAP" id="MF_01855">
    <property type="entry name" value="FBPase_class1"/>
    <property type="match status" value="1"/>
</dbReference>
<organism evidence="15">
    <name type="scientific">Chlamydomonas leiostraca</name>
    <dbReference type="NCBI Taxonomy" id="1034604"/>
    <lineage>
        <taxon>Eukaryota</taxon>
        <taxon>Viridiplantae</taxon>
        <taxon>Chlorophyta</taxon>
        <taxon>core chlorophytes</taxon>
        <taxon>Chlorophyceae</taxon>
        <taxon>CS clade</taxon>
        <taxon>Chlamydomonadales</taxon>
        <taxon>Chlamydomonadaceae</taxon>
        <taxon>Chlamydomonas</taxon>
    </lineage>
</organism>
<comment type="catalytic activity">
    <reaction evidence="1">
        <text>beta-D-fructose 1,6-bisphosphate + H2O = beta-D-fructose 6-phosphate + phosphate</text>
        <dbReference type="Rhea" id="RHEA:11064"/>
        <dbReference type="ChEBI" id="CHEBI:15377"/>
        <dbReference type="ChEBI" id="CHEBI:32966"/>
        <dbReference type="ChEBI" id="CHEBI:43474"/>
        <dbReference type="ChEBI" id="CHEBI:57634"/>
        <dbReference type="EC" id="3.1.3.11"/>
    </reaction>
</comment>
<evidence type="ECO:0000256" key="5">
    <source>
        <dbReference type="ARBA" id="ARBA00011881"/>
    </source>
</evidence>
<dbReference type="PANTHER" id="PTHR11556">
    <property type="entry name" value="FRUCTOSE-1,6-BISPHOSPHATASE-RELATED"/>
    <property type="match status" value="1"/>
</dbReference>
<evidence type="ECO:0000259" key="14">
    <source>
        <dbReference type="Pfam" id="PF18913"/>
    </source>
</evidence>
<evidence type="ECO:0000256" key="8">
    <source>
        <dbReference type="ARBA" id="ARBA00022801"/>
    </source>
</evidence>
<dbReference type="GO" id="GO:0030388">
    <property type="term" value="P:fructose 1,6-bisphosphate metabolic process"/>
    <property type="evidence" value="ECO:0007669"/>
    <property type="project" value="TreeGrafter"/>
</dbReference>
<dbReference type="PRINTS" id="PR00115">
    <property type="entry name" value="F16BPHPHTASE"/>
</dbReference>
<dbReference type="PROSITE" id="PS51257">
    <property type="entry name" value="PROKAR_LIPOPROTEIN"/>
    <property type="match status" value="1"/>
</dbReference>
<dbReference type="Gene3D" id="3.40.190.80">
    <property type="match status" value="1"/>
</dbReference>
<evidence type="ECO:0000256" key="2">
    <source>
        <dbReference type="ARBA" id="ARBA00001946"/>
    </source>
</evidence>
<name>A0A7S0S428_9CHLO</name>
<keyword evidence="7" id="KW-0479">Metal-binding</keyword>
<dbReference type="EMBL" id="HBFB01035216">
    <property type="protein sequence ID" value="CAD8695588.1"/>
    <property type="molecule type" value="Transcribed_RNA"/>
</dbReference>
<keyword evidence="9" id="KW-0460">Magnesium</keyword>
<dbReference type="GO" id="GO:0005986">
    <property type="term" value="P:sucrose biosynthetic process"/>
    <property type="evidence" value="ECO:0007669"/>
    <property type="project" value="TreeGrafter"/>
</dbReference>
<evidence type="ECO:0000256" key="10">
    <source>
        <dbReference type="ARBA" id="ARBA00023277"/>
    </source>
</evidence>
<keyword evidence="8 12" id="KW-0378">Hydrolase</keyword>
<keyword evidence="10 12" id="KW-0119">Carbohydrate metabolism</keyword>
<dbReference type="EC" id="3.1.3.11" evidence="6"/>
<dbReference type="SUPFAM" id="SSF56655">
    <property type="entry name" value="Carbohydrate phosphatase"/>
    <property type="match status" value="1"/>
</dbReference>
<evidence type="ECO:0000256" key="7">
    <source>
        <dbReference type="ARBA" id="ARBA00022723"/>
    </source>
</evidence>
<sequence>MATARAGVASSSASSTACGTRVPVRLCHQAPAHQSTMRAAPIAAANATQKNVAAASAFRSSAPAPCCTRRTTRGVAAAGAAGSAPAMPTTLTTWLLAEDRAGRIDLDMYALLTSVATACKTISALVKAAPLANNLGVAGDTNASGDEQKKLDVIANDVFCRAVASCGRASITVTEEEETPIAVESVAGNYICCFDPIDGSSNLDACISTGSIFGIYSQGECVIDPADDADAIATKCITNVRKAGTDLVAAGYCMYSSSTVLVLTLGHGVYGFTLDTQSGEFWLSHDNIKIPDPGSRQYSGNLGNVALWAPELREYVTELSAPSAPGAKPYAYRYIGALCPDFHRVLLYGGIWLYPPDIKAPQGKARLLYEVAPMSYIAEQAGGLACVGPLADQRVLEVVPEKVHQKSPLFVGSASEVRKLQAFLKAKQAAAASKA</sequence>
<proteinExistence type="inferred from homology"/>
<evidence type="ECO:0000256" key="3">
    <source>
        <dbReference type="ARBA" id="ARBA00005215"/>
    </source>
</evidence>
<comment type="cofactor">
    <cofactor evidence="2">
        <name>Mg(2+)</name>
        <dbReference type="ChEBI" id="CHEBI:18420"/>
    </cofactor>
</comment>
<dbReference type="InterPro" id="IPR033391">
    <property type="entry name" value="FBPase_N"/>
</dbReference>
<dbReference type="CDD" id="cd00354">
    <property type="entry name" value="FBPase"/>
    <property type="match status" value="1"/>
</dbReference>
<feature type="domain" description="Fructose-1-6-bisphosphatase class I N-terminal" evidence="13">
    <location>
        <begin position="90"/>
        <end position="285"/>
    </location>
</feature>
<accession>A0A7S0S428</accession>
<dbReference type="GO" id="GO:0042132">
    <property type="term" value="F:fructose 1,6-bisphosphate 1-phosphatase activity"/>
    <property type="evidence" value="ECO:0007669"/>
    <property type="project" value="UniProtKB-EC"/>
</dbReference>
<feature type="domain" description="Fructose-1-6-bisphosphatase class 1 C-terminal" evidence="14">
    <location>
        <begin position="295"/>
        <end position="424"/>
    </location>
</feature>
<dbReference type="GO" id="GO:0006000">
    <property type="term" value="P:fructose metabolic process"/>
    <property type="evidence" value="ECO:0007669"/>
    <property type="project" value="TreeGrafter"/>
</dbReference>
<dbReference type="InterPro" id="IPR028343">
    <property type="entry name" value="FBPtase"/>
</dbReference>
<dbReference type="InterPro" id="IPR044015">
    <property type="entry name" value="FBPase_C_dom"/>
</dbReference>
<reference evidence="15" key="1">
    <citation type="submission" date="2021-01" db="EMBL/GenBank/DDBJ databases">
        <authorList>
            <person name="Corre E."/>
            <person name="Pelletier E."/>
            <person name="Niang G."/>
            <person name="Scheremetjew M."/>
            <person name="Finn R."/>
            <person name="Kale V."/>
            <person name="Holt S."/>
            <person name="Cochrane G."/>
            <person name="Meng A."/>
            <person name="Brown T."/>
            <person name="Cohen L."/>
        </authorList>
    </citation>
    <scope>NUCLEOTIDE SEQUENCE</scope>
    <source>
        <strain evidence="15">SAG 11-49</strain>
    </source>
</reference>
<evidence type="ECO:0000256" key="11">
    <source>
        <dbReference type="ARBA" id="ARBA00032973"/>
    </source>
</evidence>
<dbReference type="Pfam" id="PF00316">
    <property type="entry name" value="FBPase"/>
    <property type="match status" value="1"/>
</dbReference>
<dbReference type="PIRSF" id="PIRSF000904">
    <property type="entry name" value="FBPtase_SBPase"/>
    <property type="match status" value="1"/>
</dbReference>
<dbReference type="AlphaFoldDB" id="A0A7S0S428"/>